<protein>
    <submittedName>
        <fullName evidence="1">Uncharacterized protein</fullName>
    </submittedName>
</protein>
<gene>
    <name evidence="1" type="ORF">METZ01_LOCUS279940</name>
</gene>
<evidence type="ECO:0000313" key="1">
    <source>
        <dbReference type="EMBL" id="SVC27086.1"/>
    </source>
</evidence>
<dbReference type="EMBL" id="UINC01082376">
    <property type="protein sequence ID" value="SVC27086.1"/>
    <property type="molecule type" value="Genomic_DNA"/>
</dbReference>
<sequence>MTLEEALDVVLTEVEWLHEGRKPDGGYVTAMRMVEDAVLRYIKIQKEFDKLQEILKEKDQLNGASSIVIEDDNVRSES</sequence>
<organism evidence="1">
    <name type="scientific">marine metagenome</name>
    <dbReference type="NCBI Taxonomy" id="408172"/>
    <lineage>
        <taxon>unclassified sequences</taxon>
        <taxon>metagenomes</taxon>
        <taxon>ecological metagenomes</taxon>
    </lineage>
</organism>
<accession>A0A382KS00</accession>
<reference evidence="1" key="1">
    <citation type="submission" date="2018-05" db="EMBL/GenBank/DDBJ databases">
        <authorList>
            <person name="Lanie J.A."/>
            <person name="Ng W.-L."/>
            <person name="Kazmierczak K.M."/>
            <person name="Andrzejewski T.M."/>
            <person name="Davidsen T.M."/>
            <person name="Wayne K.J."/>
            <person name="Tettelin H."/>
            <person name="Glass J.I."/>
            <person name="Rusch D."/>
            <person name="Podicherti R."/>
            <person name="Tsui H.-C.T."/>
            <person name="Winkler M.E."/>
        </authorList>
    </citation>
    <scope>NUCLEOTIDE SEQUENCE</scope>
</reference>
<proteinExistence type="predicted"/>
<name>A0A382KS00_9ZZZZ</name>
<dbReference type="AlphaFoldDB" id="A0A382KS00"/>